<feature type="transmembrane region" description="Helical" evidence="1">
    <location>
        <begin position="70"/>
        <end position="89"/>
    </location>
</feature>
<keyword evidence="3" id="KW-1185">Reference proteome</keyword>
<dbReference type="PANTHER" id="PTHR32063">
    <property type="match status" value="1"/>
</dbReference>
<feature type="transmembrane region" description="Helical" evidence="1">
    <location>
        <begin position="199"/>
        <end position="222"/>
    </location>
</feature>
<evidence type="ECO:0008006" key="4">
    <source>
        <dbReference type="Google" id="ProtNLM"/>
    </source>
</evidence>
<name>A0A0L0QUK1_VIRPA</name>
<comment type="caution">
    <text evidence="2">The sequence shown here is derived from an EMBL/GenBank/DDBJ whole genome shotgun (WGS) entry which is preliminary data.</text>
</comment>
<evidence type="ECO:0000313" key="3">
    <source>
        <dbReference type="Proteomes" id="UP000036780"/>
    </source>
</evidence>
<proteinExistence type="predicted"/>
<keyword evidence="1" id="KW-1133">Transmembrane helix</keyword>
<dbReference type="Proteomes" id="UP000036780">
    <property type="component" value="Unassembled WGS sequence"/>
</dbReference>
<dbReference type="Gene3D" id="3.30.70.1440">
    <property type="entry name" value="Multidrug efflux transporter AcrB pore domain"/>
    <property type="match status" value="1"/>
</dbReference>
<dbReference type="Pfam" id="PF00873">
    <property type="entry name" value="ACR_tran"/>
    <property type="match status" value="1"/>
</dbReference>
<dbReference type="PATRIC" id="fig|1473.5.peg.3101"/>
<dbReference type="PANTHER" id="PTHR32063:SF24">
    <property type="entry name" value="CATION EFFLUX SYSTEM (ACRB_ACRD_ACRF FAMILY)"/>
    <property type="match status" value="1"/>
</dbReference>
<protein>
    <recommendedName>
        <fullName evidence="4">Acriflavin resistance protein</fullName>
    </recommendedName>
</protein>
<dbReference type="GO" id="GO:0042910">
    <property type="term" value="F:xenobiotic transmembrane transporter activity"/>
    <property type="evidence" value="ECO:0007669"/>
    <property type="project" value="TreeGrafter"/>
</dbReference>
<dbReference type="Gene3D" id="3.30.2090.10">
    <property type="entry name" value="Multidrug efflux transporter AcrB TolC docking domain, DN and DC subdomains"/>
    <property type="match status" value="1"/>
</dbReference>
<dbReference type="EMBL" id="LGTO01000002">
    <property type="protein sequence ID" value="KNE22264.1"/>
    <property type="molecule type" value="Genomic_DNA"/>
</dbReference>
<keyword evidence="1" id="KW-0472">Membrane</keyword>
<dbReference type="SUPFAM" id="SSF82866">
    <property type="entry name" value="Multidrug efflux transporter AcrB transmembrane domain"/>
    <property type="match status" value="1"/>
</dbReference>
<feature type="transmembrane region" description="Helical" evidence="1">
    <location>
        <begin position="96"/>
        <end position="116"/>
    </location>
</feature>
<dbReference type="PRINTS" id="PR00702">
    <property type="entry name" value="ACRIFLAVINRP"/>
</dbReference>
<dbReference type="AlphaFoldDB" id="A0A0L0QUK1"/>
<feature type="transmembrane region" description="Helical" evidence="1">
    <location>
        <begin position="171"/>
        <end position="193"/>
    </location>
</feature>
<organism evidence="2 3">
    <name type="scientific">Virgibacillus pantothenticus</name>
    <dbReference type="NCBI Taxonomy" id="1473"/>
    <lineage>
        <taxon>Bacteria</taxon>
        <taxon>Bacillati</taxon>
        <taxon>Bacillota</taxon>
        <taxon>Bacilli</taxon>
        <taxon>Bacillales</taxon>
        <taxon>Bacillaceae</taxon>
        <taxon>Virgibacillus</taxon>
    </lineage>
</organism>
<sequence>MELKEVNVPKEIYHINGERSISIFADIDGRDLGAVNRDVQNMVENYKLDSGYSVSLGGELEEQQELMKDTIFVLVISIFLVYLVMAVQFNHFGQPLIVMSTIPVTIIGVILGMFMTQMELNIMSAMGLIMLVGIVLNNAILLIHRTNQLLIAGHSLHASIINAGQDRIRPIFMTTLTTVGGMIPLAMASGMSADYQAPVATVIISGLLFSTLITLVLIPAIYRLFSRA</sequence>
<evidence type="ECO:0000313" key="2">
    <source>
        <dbReference type="EMBL" id="KNE22264.1"/>
    </source>
</evidence>
<accession>A0A0L0QUK1</accession>
<gene>
    <name evidence="2" type="ORF">AFK71_01070</name>
</gene>
<keyword evidence="1" id="KW-0812">Transmembrane</keyword>
<dbReference type="OrthoDB" id="9757876at2"/>
<dbReference type="Gene3D" id="1.20.1640.10">
    <property type="entry name" value="Multidrug efflux transporter AcrB transmembrane domain"/>
    <property type="match status" value="1"/>
</dbReference>
<feature type="transmembrane region" description="Helical" evidence="1">
    <location>
        <begin position="122"/>
        <end position="143"/>
    </location>
</feature>
<dbReference type="GO" id="GO:0005886">
    <property type="term" value="C:plasma membrane"/>
    <property type="evidence" value="ECO:0007669"/>
    <property type="project" value="TreeGrafter"/>
</dbReference>
<reference evidence="3" key="1">
    <citation type="submission" date="2015-07" db="EMBL/GenBank/DDBJ databases">
        <title>Fjat-10053 dsm26.</title>
        <authorList>
            <person name="Liu B."/>
            <person name="Wang J."/>
            <person name="Zhu Y."/>
            <person name="Liu G."/>
            <person name="Chen Q."/>
            <person name="Chen Z."/>
            <person name="Lan J."/>
            <person name="Che J."/>
            <person name="Ge C."/>
            <person name="Shi H."/>
            <person name="Pan Z."/>
            <person name="Liu X."/>
        </authorList>
    </citation>
    <scope>NUCLEOTIDE SEQUENCE [LARGE SCALE GENOMIC DNA]</scope>
    <source>
        <strain evidence="3">DSM 26</strain>
    </source>
</reference>
<dbReference type="InterPro" id="IPR027463">
    <property type="entry name" value="AcrB_DN_DC_subdom"/>
</dbReference>
<evidence type="ECO:0000256" key="1">
    <source>
        <dbReference type="SAM" id="Phobius"/>
    </source>
</evidence>
<dbReference type="InterPro" id="IPR001036">
    <property type="entry name" value="Acrflvin-R"/>
</dbReference>